<dbReference type="OrthoDB" id="689823at2759"/>
<dbReference type="AlphaFoldDB" id="A0A835VHV0"/>
<reference evidence="1 2" key="1">
    <citation type="journal article" date="2020" name="Nat. Food">
        <title>A phased Vanilla planifolia genome enables genetic improvement of flavour and production.</title>
        <authorList>
            <person name="Hasing T."/>
            <person name="Tang H."/>
            <person name="Brym M."/>
            <person name="Khazi F."/>
            <person name="Huang T."/>
            <person name="Chambers A.H."/>
        </authorList>
    </citation>
    <scope>NUCLEOTIDE SEQUENCE [LARGE SCALE GENOMIC DNA]</scope>
    <source>
        <tissue evidence="1">Leaf</tissue>
    </source>
</reference>
<name>A0A835VHV0_VANPL</name>
<organism evidence="1 2">
    <name type="scientific">Vanilla planifolia</name>
    <name type="common">Vanilla</name>
    <dbReference type="NCBI Taxonomy" id="51239"/>
    <lineage>
        <taxon>Eukaryota</taxon>
        <taxon>Viridiplantae</taxon>
        <taxon>Streptophyta</taxon>
        <taxon>Embryophyta</taxon>
        <taxon>Tracheophyta</taxon>
        <taxon>Spermatophyta</taxon>
        <taxon>Magnoliopsida</taxon>
        <taxon>Liliopsida</taxon>
        <taxon>Asparagales</taxon>
        <taxon>Orchidaceae</taxon>
        <taxon>Vanilloideae</taxon>
        <taxon>Vanilleae</taxon>
        <taxon>Vanilla</taxon>
    </lineage>
</organism>
<comment type="caution">
    <text evidence="1">The sequence shown here is derived from an EMBL/GenBank/DDBJ whole genome shotgun (WGS) entry which is preliminary data.</text>
</comment>
<sequence>MGRICVSRQRLQLLLHQSKKSVTNMESPPKTEVCSVLGARVSLFPESLALFCAFSLLFLHRLTDSHSVAAGPQDQFLHCGFWSLTKFRVYVGRSLRSEHRSCLLWSAILEKEGIGVCDDWISVRGRFGGLRN</sequence>
<evidence type="ECO:0000313" key="1">
    <source>
        <dbReference type="EMBL" id="KAG0497081.1"/>
    </source>
</evidence>
<protein>
    <submittedName>
        <fullName evidence="1">Uncharacterized protein</fullName>
    </submittedName>
</protein>
<keyword evidence="2" id="KW-1185">Reference proteome</keyword>
<proteinExistence type="predicted"/>
<accession>A0A835VHV0</accession>
<evidence type="ECO:0000313" key="2">
    <source>
        <dbReference type="Proteomes" id="UP000636800"/>
    </source>
</evidence>
<dbReference type="EMBL" id="JADCNL010000001">
    <property type="protein sequence ID" value="KAG0497081.1"/>
    <property type="molecule type" value="Genomic_DNA"/>
</dbReference>
<dbReference type="Proteomes" id="UP000636800">
    <property type="component" value="Chromosome 1"/>
</dbReference>
<gene>
    <name evidence="1" type="ORF">HPP92_001772</name>
</gene>